<evidence type="ECO:0000313" key="1">
    <source>
        <dbReference type="EMBL" id="KAF5931282.1"/>
    </source>
</evidence>
<dbReference type="GO" id="GO:0005634">
    <property type="term" value="C:nucleus"/>
    <property type="evidence" value="ECO:0007669"/>
    <property type="project" value="TreeGrafter"/>
</dbReference>
<dbReference type="AlphaFoldDB" id="A0A7J7FSI9"/>
<sequence length="182" mass="20024">MNVEGCVVPEQLKPTVVLTGTAEEGRAGPPIGMMDIGVSEKAYLCRIALPGLRNNENNFTCDIQRDGRVNIHGVVTGGALKESSTAYEMKVQQLCPPGQFTISFNLPGPVDPRLASLNFRSDGILEINFSSRLQFVKCWSYCLVLPGLVLENSGDYDFDVEEPLIIMNSEESMYVVTFHSVF</sequence>
<dbReference type="Proteomes" id="UP000593564">
    <property type="component" value="Unassembled WGS sequence"/>
</dbReference>
<accession>A0A7J7FSI9</accession>
<evidence type="ECO:0008006" key="3">
    <source>
        <dbReference type="Google" id="ProtNLM"/>
    </source>
</evidence>
<keyword evidence="2" id="KW-1185">Reference proteome</keyword>
<reference evidence="2" key="1">
    <citation type="journal article" date="2020" name="Nat. Commun.">
        <title>Genome assembly of wild tea tree DASZ reveals pedigree and selection history of tea varieties.</title>
        <authorList>
            <person name="Zhang W."/>
            <person name="Zhang Y."/>
            <person name="Qiu H."/>
            <person name="Guo Y."/>
            <person name="Wan H."/>
            <person name="Zhang X."/>
            <person name="Scossa F."/>
            <person name="Alseekh S."/>
            <person name="Zhang Q."/>
            <person name="Wang P."/>
            <person name="Xu L."/>
            <person name="Schmidt M.H."/>
            <person name="Jia X."/>
            <person name="Li D."/>
            <person name="Zhu A."/>
            <person name="Guo F."/>
            <person name="Chen W."/>
            <person name="Ni D."/>
            <person name="Usadel B."/>
            <person name="Fernie A.R."/>
            <person name="Wen W."/>
        </authorList>
    </citation>
    <scope>NUCLEOTIDE SEQUENCE [LARGE SCALE GENOMIC DNA]</scope>
    <source>
        <strain evidence="2">cv. G240</strain>
    </source>
</reference>
<name>A0A7J7FSI9_CAMSI</name>
<dbReference type="InterPro" id="IPR039321">
    <property type="entry name" value="IDM2/3-like"/>
</dbReference>
<dbReference type="CDD" id="cd06464">
    <property type="entry name" value="ACD_sHsps-like"/>
    <property type="match status" value="1"/>
</dbReference>
<dbReference type="Gene3D" id="2.60.40.790">
    <property type="match status" value="1"/>
</dbReference>
<organism evidence="1 2">
    <name type="scientific">Camellia sinensis</name>
    <name type="common">Tea plant</name>
    <name type="synonym">Thea sinensis</name>
    <dbReference type="NCBI Taxonomy" id="4442"/>
    <lineage>
        <taxon>Eukaryota</taxon>
        <taxon>Viridiplantae</taxon>
        <taxon>Streptophyta</taxon>
        <taxon>Embryophyta</taxon>
        <taxon>Tracheophyta</taxon>
        <taxon>Spermatophyta</taxon>
        <taxon>Magnoliopsida</taxon>
        <taxon>eudicotyledons</taxon>
        <taxon>Gunneridae</taxon>
        <taxon>Pentapetalae</taxon>
        <taxon>asterids</taxon>
        <taxon>Ericales</taxon>
        <taxon>Theaceae</taxon>
        <taxon>Camellia</taxon>
    </lineage>
</organism>
<protein>
    <recommendedName>
        <fullName evidence="3">SHSP domain-containing protein</fullName>
    </recommendedName>
</protein>
<dbReference type="PANTHER" id="PTHR34661:SF2">
    <property type="entry name" value="SHSP DOMAIN-CONTAINING PROTEIN"/>
    <property type="match status" value="1"/>
</dbReference>
<proteinExistence type="predicted"/>
<gene>
    <name evidence="1" type="ORF">HYC85_032155</name>
</gene>
<reference evidence="1 2" key="2">
    <citation type="submission" date="2020-07" db="EMBL/GenBank/DDBJ databases">
        <title>Genome assembly of wild tea tree DASZ reveals pedigree and selection history of tea varieties.</title>
        <authorList>
            <person name="Zhang W."/>
        </authorList>
    </citation>
    <scope>NUCLEOTIDE SEQUENCE [LARGE SCALE GENOMIC DNA]</scope>
    <source>
        <strain evidence="2">cv. G240</strain>
        <tissue evidence="1">Leaf</tissue>
    </source>
</reference>
<dbReference type="EMBL" id="JACBKZ010000015">
    <property type="protein sequence ID" value="KAF5931282.1"/>
    <property type="molecule type" value="Genomic_DNA"/>
</dbReference>
<evidence type="ECO:0000313" key="2">
    <source>
        <dbReference type="Proteomes" id="UP000593564"/>
    </source>
</evidence>
<dbReference type="InterPro" id="IPR008978">
    <property type="entry name" value="HSP20-like_chaperone"/>
</dbReference>
<comment type="caution">
    <text evidence="1">The sequence shown here is derived from an EMBL/GenBank/DDBJ whole genome shotgun (WGS) entry which is preliminary data.</text>
</comment>
<dbReference type="PANTHER" id="PTHR34661">
    <property type="entry name" value="INCREASED DNA METHYLATION 3"/>
    <property type="match status" value="1"/>
</dbReference>